<accession>R7ZV24</accession>
<keyword evidence="5" id="KW-1185">Reference proteome</keyword>
<protein>
    <submittedName>
        <fullName evidence="4">Uncharacterized protein</fullName>
    </submittedName>
</protein>
<evidence type="ECO:0000256" key="2">
    <source>
        <dbReference type="ARBA" id="ARBA00011245"/>
    </source>
</evidence>
<proteinExistence type="predicted"/>
<gene>
    <name evidence="4" type="ORF">ADIS_1530</name>
</gene>
<dbReference type="GO" id="GO:0003824">
    <property type="term" value="F:catalytic activity"/>
    <property type="evidence" value="ECO:0007669"/>
    <property type="project" value="InterPro"/>
</dbReference>
<dbReference type="GO" id="GO:0030246">
    <property type="term" value="F:carbohydrate binding"/>
    <property type="evidence" value="ECO:0007669"/>
    <property type="project" value="InterPro"/>
</dbReference>
<keyword evidence="3" id="KW-0106">Calcium</keyword>
<dbReference type="InterPro" id="IPR014718">
    <property type="entry name" value="GH-type_carb-bd"/>
</dbReference>
<evidence type="ECO:0000313" key="5">
    <source>
        <dbReference type="Proteomes" id="UP000013909"/>
    </source>
</evidence>
<dbReference type="Proteomes" id="UP000013909">
    <property type="component" value="Unassembled WGS sequence"/>
</dbReference>
<dbReference type="Gene3D" id="2.70.98.10">
    <property type="match status" value="1"/>
</dbReference>
<dbReference type="EMBL" id="AQHR01000044">
    <property type="protein sequence ID" value="EON77991.1"/>
    <property type="molecule type" value="Genomic_DNA"/>
</dbReference>
<sequence length="337" mass="38779">MHSFHLFKQPYWIAWLLVLTSWVGIAKAQDFPSTEIQSDDLRVSLYLPDASKGYYRGSRFDWSGVISQLTFQGHTYFGQWFQRYDPYLHDAILGPVEAFDPIGYEEAKSGEEFLKIGIGWIRKIDEQPYRFTAPFEITDHGKWRIKKTKTSVTLRQRLSEKNGYGYQYTKVVELVQGQPEMKLVHRLENTGKNPIKTRVYNHNFFMLDNQPIGPAYEVSFPFRPTLISNTKGMGTVTEISGNKVAFKEAIPPGESVYFVLGGYSEEASDYDITLTNRKSGYGVRITNDHPIVFLPFWGIHTTLCPEPYMDVHVMPGESQTWTTTYSFFSTHSSLQQP</sequence>
<dbReference type="GO" id="GO:0005975">
    <property type="term" value="P:carbohydrate metabolic process"/>
    <property type="evidence" value="ECO:0007669"/>
    <property type="project" value="InterPro"/>
</dbReference>
<dbReference type="SUPFAM" id="SSF74650">
    <property type="entry name" value="Galactose mutarotase-like"/>
    <property type="match status" value="1"/>
</dbReference>
<evidence type="ECO:0000256" key="3">
    <source>
        <dbReference type="ARBA" id="ARBA00022837"/>
    </source>
</evidence>
<evidence type="ECO:0000313" key="4">
    <source>
        <dbReference type="EMBL" id="EON77991.1"/>
    </source>
</evidence>
<name>R7ZV24_9BACT</name>
<reference evidence="4 5" key="1">
    <citation type="submission" date="2013-02" db="EMBL/GenBank/DDBJ databases">
        <title>A novel strain isolated from Lonar lake, Maharashtra, India.</title>
        <authorList>
            <person name="Singh A."/>
        </authorList>
    </citation>
    <scope>NUCLEOTIDE SEQUENCE [LARGE SCALE GENOMIC DNA]</scope>
    <source>
        <strain evidence="4 5">AK24</strain>
    </source>
</reference>
<evidence type="ECO:0000256" key="1">
    <source>
        <dbReference type="ARBA" id="ARBA00001913"/>
    </source>
</evidence>
<comment type="cofactor">
    <cofactor evidence="1">
        <name>Ca(2+)</name>
        <dbReference type="ChEBI" id="CHEBI:29108"/>
    </cofactor>
</comment>
<comment type="caution">
    <text evidence="4">The sequence shown here is derived from an EMBL/GenBank/DDBJ whole genome shotgun (WGS) entry which is preliminary data.</text>
</comment>
<comment type="subunit">
    <text evidence="2">Monomer.</text>
</comment>
<dbReference type="STRING" id="1232681.ADIS_1530"/>
<dbReference type="AlphaFoldDB" id="R7ZV24"/>
<dbReference type="InterPro" id="IPR011013">
    <property type="entry name" value="Gal_mutarotase_sf_dom"/>
</dbReference>
<organism evidence="4 5">
    <name type="scientific">Lunatimonas lonarensis</name>
    <dbReference type="NCBI Taxonomy" id="1232681"/>
    <lineage>
        <taxon>Bacteria</taxon>
        <taxon>Pseudomonadati</taxon>
        <taxon>Bacteroidota</taxon>
        <taxon>Cytophagia</taxon>
        <taxon>Cytophagales</taxon>
        <taxon>Cyclobacteriaceae</taxon>
    </lineage>
</organism>